<feature type="compositionally biased region" description="Polar residues" evidence="3">
    <location>
        <begin position="800"/>
        <end position="822"/>
    </location>
</feature>
<evidence type="ECO:0000256" key="1">
    <source>
        <dbReference type="ARBA" id="ARBA00022737"/>
    </source>
</evidence>
<dbReference type="PANTHER" id="PTHR47939">
    <property type="entry name" value="MEMBRANE-ASSOCIATED SALT-INDUCIBLE PROTEIN-LIKE"/>
    <property type="match status" value="1"/>
</dbReference>
<dbReference type="InterPro" id="IPR011990">
    <property type="entry name" value="TPR-like_helical_dom_sf"/>
</dbReference>
<keyword evidence="5" id="KW-1185">Reference proteome</keyword>
<dbReference type="PROSITE" id="PS51375">
    <property type="entry name" value="PPR"/>
    <property type="match status" value="2"/>
</dbReference>
<evidence type="ECO:0000256" key="2">
    <source>
        <dbReference type="PROSITE-ProRule" id="PRU00708"/>
    </source>
</evidence>
<feature type="region of interest" description="Disordered" evidence="3">
    <location>
        <begin position="800"/>
        <end position="829"/>
    </location>
</feature>
<dbReference type="Proteomes" id="UP001211065">
    <property type="component" value="Unassembled WGS sequence"/>
</dbReference>
<feature type="repeat" description="PPR" evidence="2">
    <location>
        <begin position="661"/>
        <end position="695"/>
    </location>
</feature>
<dbReference type="Pfam" id="PF13812">
    <property type="entry name" value="PPR_3"/>
    <property type="match status" value="1"/>
</dbReference>
<evidence type="ECO:0000313" key="5">
    <source>
        <dbReference type="Proteomes" id="UP001211065"/>
    </source>
</evidence>
<evidence type="ECO:0000313" key="4">
    <source>
        <dbReference type="EMBL" id="KAJ3221438.1"/>
    </source>
</evidence>
<organism evidence="4 5">
    <name type="scientific">Clydaea vesicula</name>
    <dbReference type="NCBI Taxonomy" id="447962"/>
    <lineage>
        <taxon>Eukaryota</taxon>
        <taxon>Fungi</taxon>
        <taxon>Fungi incertae sedis</taxon>
        <taxon>Chytridiomycota</taxon>
        <taxon>Chytridiomycota incertae sedis</taxon>
        <taxon>Chytridiomycetes</taxon>
        <taxon>Lobulomycetales</taxon>
        <taxon>Lobulomycetaceae</taxon>
        <taxon>Clydaea</taxon>
    </lineage>
</organism>
<dbReference type="InterPro" id="IPR002885">
    <property type="entry name" value="PPR_rpt"/>
</dbReference>
<proteinExistence type="predicted"/>
<name>A0AAD5XYT8_9FUNG</name>
<dbReference type="Gene3D" id="1.25.40.10">
    <property type="entry name" value="Tetratricopeptide repeat domain"/>
    <property type="match status" value="3"/>
</dbReference>
<comment type="caution">
    <text evidence="4">The sequence shown here is derived from an EMBL/GenBank/DDBJ whole genome shotgun (WGS) entry which is preliminary data.</text>
</comment>
<dbReference type="EMBL" id="JADGJW010000230">
    <property type="protein sequence ID" value="KAJ3221438.1"/>
    <property type="molecule type" value="Genomic_DNA"/>
</dbReference>
<gene>
    <name evidence="4" type="ORF">HK099_003532</name>
</gene>
<evidence type="ECO:0008006" key="6">
    <source>
        <dbReference type="Google" id="ProtNLM"/>
    </source>
</evidence>
<evidence type="ECO:0000256" key="3">
    <source>
        <dbReference type="SAM" id="MobiDB-lite"/>
    </source>
</evidence>
<feature type="repeat" description="PPR" evidence="2">
    <location>
        <begin position="911"/>
        <end position="945"/>
    </location>
</feature>
<dbReference type="NCBIfam" id="TIGR00756">
    <property type="entry name" value="PPR"/>
    <property type="match status" value="2"/>
</dbReference>
<keyword evidence="1" id="KW-0677">Repeat</keyword>
<reference evidence="4" key="1">
    <citation type="submission" date="2020-05" db="EMBL/GenBank/DDBJ databases">
        <title>Phylogenomic resolution of chytrid fungi.</title>
        <authorList>
            <person name="Stajich J.E."/>
            <person name="Amses K."/>
            <person name="Simmons R."/>
            <person name="Seto K."/>
            <person name="Myers J."/>
            <person name="Bonds A."/>
            <person name="Quandt C.A."/>
            <person name="Barry K."/>
            <person name="Liu P."/>
            <person name="Grigoriev I."/>
            <person name="Longcore J.E."/>
            <person name="James T.Y."/>
        </authorList>
    </citation>
    <scope>NUCLEOTIDE SEQUENCE</scope>
    <source>
        <strain evidence="4">JEL0476</strain>
    </source>
</reference>
<sequence>MTTSHNNFPEIPEFPTYNDIFTLGERKFYEILEERDQATNMESSLQTVDNILRRSWFLSSRKKINFNPECLLNLELHYMRNTVTADVGFKNYIKCSICKNTENTPNFINSNAYPLPAFNVAGVPTGSNELGTQLIKIALFKKKLPTFSLKQYNFNKCLFSTSSKLQYTRNKAGRKDRSLASIYPSSLKVNVEKEEVLQIKSQTDSLKIRLKQTSKFKILKAKLVNIRVMKAMLKSLVTELELSINKKDYINSFTLFKNLLTRVPKTLYHKFPPDRRNKTILPKLFFSLQDIECKKLFSSVDLAHKTLLVHSQFKFVKGMKISREQEIIILIKAHDELGNIKKAASLLNELNIISLDSYFSLSAINVKVRYELGWGLNDYFKKWKTVAKTPILYSLYPKEINYLIRSLTKDKSGVGLEKSVSFLMSLSQEKSFDIDLETVGYLLSLSVHSSSPNIELKLKNLLSKNNIENFEHQPLILKSMMTNFFQLYDKKRALETFEKILKIQELQHSKPGLNFLTECYEIVIKGLIKLRENNTEIFSLFEKAKNLNDLNLGIIECLIKIYSREKNFSKIKETFSLIKFYNLLPNERIFTLLINSYTNLEGIDWIRNVFLTYWSSIETYNIYPSLNMVCSVMRAMSLTTNEAKVINVFENDITFYEWKRDKVSYNIIINMFVKRKNEEKSLLWLKKMLDSKITPDLSTYNIILQLFYNSFNREGVLRLLTLIRRDYEINHANDPKFKKHFEYTKNIIANRFKFTGRSHIMKNVIMESNEEFFAFNHPVPKMLGSAAYKKGDDKKFYVSENFSENPSKPESDTLGVNTSEASKSGEGGDIVNAKFADKPELNSNIPNFADADHSQFEFVGYNGAEKKLLNMEKKSIISYTPLLRHYTKQKMIPELLELTKEVASNGKLRLDVTAYYILMKAYKRTGNFNSVITLFESMINEGFEPTAAIFDIVIRSYIQLNDIESALNVVRHVEEIHEADTGLEDLCEPPLDPLISSQVYNQFVNYWLGKNNVEAALVLINEMRKLNYIPGLFALRNTVVQLARDNDPRCLKFFLLFIEEGHTPSVYMVNFVLTNLANNKNCSGFVKFLETLIEMGWDNIDDISFGATKMLTRFELESAQERVNFAKCFITKGTTEYFKKLEEGGNDGGEIIFLNSKGDDITIVKEKKSFFDFSIRKKLSQFIEEFDPTYSREHLAEDEEIVKPNDGNEFMEINVEELNLNPAEKIYQLWTGLVINPITRNLVDAEFTTKCLEVCGYQKVLGFLFEKELFKILCNFDNFLKFSESKMEKKKLNINKKKYLLTETEIRGIPTLKSSNWANFLKKYSYVASKNRISYIREENFKINYINFNPEKKKFDLKVLDEKPLIKKYIAEKKIIEYKKQTKNIDYEVEIQAKTEILNKTFKIHKVNLNNFRTHVKVLFYWEKFGEIVEVSTNLLFKQFIFLKINYNNDKEYNNKVIEEYENSLELKKNLKLISIFVREVWELLRYRGAVQYAANLEAYWKDYEKRKKN</sequence>
<dbReference type="InterPro" id="IPR050667">
    <property type="entry name" value="PPR-containing_protein"/>
</dbReference>
<accession>A0AAD5XYT8</accession>
<dbReference type="PANTHER" id="PTHR47939:SF13">
    <property type="entry name" value="OS03G0201400 PROTEIN"/>
    <property type="match status" value="1"/>
</dbReference>
<protein>
    <recommendedName>
        <fullName evidence="6">Pentatricopeptide repeat-containing protein</fullName>
    </recommendedName>
</protein>
<dbReference type="Pfam" id="PF13041">
    <property type="entry name" value="PPR_2"/>
    <property type="match status" value="1"/>
</dbReference>